<evidence type="ECO:0000313" key="2">
    <source>
        <dbReference type="Proteomes" id="UP000317369"/>
    </source>
</evidence>
<name>A0A517YZF4_9BACT</name>
<keyword evidence="2" id="KW-1185">Reference proteome</keyword>
<accession>A0A517YZF4</accession>
<dbReference type="EMBL" id="CP036425">
    <property type="protein sequence ID" value="QDU35607.1"/>
    <property type="molecule type" value="Genomic_DNA"/>
</dbReference>
<sequence>MRMDCSGAAGFGAQNPEINDFPVGRLGRFWFKTDSFG</sequence>
<proteinExistence type="predicted"/>
<evidence type="ECO:0000313" key="1">
    <source>
        <dbReference type="EMBL" id="QDU35607.1"/>
    </source>
</evidence>
<dbReference type="AlphaFoldDB" id="A0A517YZF4"/>
<organism evidence="1 2">
    <name type="scientific">Poriferisphaera corsica</name>
    <dbReference type="NCBI Taxonomy" id="2528020"/>
    <lineage>
        <taxon>Bacteria</taxon>
        <taxon>Pseudomonadati</taxon>
        <taxon>Planctomycetota</taxon>
        <taxon>Phycisphaerae</taxon>
        <taxon>Phycisphaerales</taxon>
        <taxon>Phycisphaeraceae</taxon>
        <taxon>Poriferisphaera</taxon>
    </lineage>
</organism>
<protein>
    <submittedName>
        <fullName evidence="1">Uncharacterized protein</fullName>
    </submittedName>
</protein>
<dbReference type="KEGG" id="pcor:KS4_36900"/>
<gene>
    <name evidence="1" type="ORF">KS4_36900</name>
</gene>
<dbReference type="Proteomes" id="UP000317369">
    <property type="component" value="Chromosome"/>
</dbReference>
<reference evidence="1 2" key="1">
    <citation type="submission" date="2019-02" db="EMBL/GenBank/DDBJ databases">
        <title>Deep-cultivation of Planctomycetes and their phenomic and genomic characterization uncovers novel biology.</title>
        <authorList>
            <person name="Wiegand S."/>
            <person name="Jogler M."/>
            <person name="Boedeker C."/>
            <person name="Pinto D."/>
            <person name="Vollmers J."/>
            <person name="Rivas-Marin E."/>
            <person name="Kohn T."/>
            <person name="Peeters S.H."/>
            <person name="Heuer A."/>
            <person name="Rast P."/>
            <person name="Oberbeckmann S."/>
            <person name="Bunk B."/>
            <person name="Jeske O."/>
            <person name="Meyerdierks A."/>
            <person name="Storesund J.E."/>
            <person name="Kallscheuer N."/>
            <person name="Luecker S."/>
            <person name="Lage O.M."/>
            <person name="Pohl T."/>
            <person name="Merkel B.J."/>
            <person name="Hornburger P."/>
            <person name="Mueller R.-W."/>
            <person name="Bruemmer F."/>
            <person name="Labrenz M."/>
            <person name="Spormann A.M."/>
            <person name="Op den Camp H."/>
            <person name="Overmann J."/>
            <person name="Amann R."/>
            <person name="Jetten M.S.M."/>
            <person name="Mascher T."/>
            <person name="Medema M.H."/>
            <person name="Devos D.P."/>
            <person name="Kaster A.-K."/>
            <person name="Ovreas L."/>
            <person name="Rohde M."/>
            <person name="Galperin M.Y."/>
            <person name="Jogler C."/>
        </authorList>
    </citation>
    <scope>NUCLEOTIDE SEQUENCE [LARGE SCALE GENOMIC DNA]</scope>
    <source>
        <strain evidence="1 2">KS4</strain>
    </source>
</reference>